<dbReference type="AlphaFoldDB" id="A0A918L930"/>
<sequence>MRRRHAVLREIEKMNPEVEYIEIYRKTAMLEFPELIALGTLTGFFKTFAARRVAGLLAHTGHILKNPARRAATTGILYYEVLYHGFDHPRGKTAINLTNQSHSHYSIHQDDYLYTLGTFFVESLRLVDRYGWRELSDPERQAMFLFNKEYGRRLGVDVERMTTLDEFLQWYDEYEERYLQPTPPVRKVYEANIGGLLKRPPKPLRPVVRQAIHTLFNDRLRAAVQVPRPSWWARALVSTVFTVHAAAVRWVLPPRKSYSFTPGHSRRFIFPNGYLLDPVQGLVDAG</sequence>
<dbReference type="GO" id="GO:0016491">
    <property type="term" value="F:oxidoreductase activity"/>
    <property type="evidence" value="ECO:0007669"/>
    <property type="project" value="InterPro"/>
</dbReference>
<proteinExistence type="predicted"/>
<accession>A0A918L930</accession>
<reference evidence="2" key="2">
    <citation type="submission" date="2020-09" db="EMBL/GenBank/DDBJ databases">
        <authorList>
            <person name="Sun Q."/>
            <person name="Ohkuma M."/>
        </authorList>
    </citation>
    <scope>NUCLEOTIDE SEQUENCE</scope>
    <source>
        <strain evidence="2">JCM 4386</strain>
    </source>
</reference>
<feature type="domain" description="ER-bound oxygenase mpaB/mpaB'/Rubber oxygenase catalytic" evidence="1">
    <location>
        <begin position="39"/>
        <end position="250"/>
    </location>
</feature>
<dbReference type="PANTHER" id="PTHR36124">
    <property type="match status" value="1"/>
</dbReference>
<evidence type="ECO:0000259" key="1">
    <source>
        <dbReference type="Pfam" id="PF09995"/>
    </source>
</evidence>
<dbReference type="PANTHER" id="PTHR36124:SF1">
    <property type="entry name" value="ER-BOUND OXYGENASE MPAB_MPAB'_RUBBER OXYGENASE CATALYTIC DOMAIN-CONTAINING PROTEIN"/>
    <property type="match status" value="1"/>
</dbReference>
<dbReference type="InterPro" id="IPR018713">
    <property type="entry name" value="MPAB/Lcp_cat_dom"/>
</dbReference>
<keyword evidence="3" id="KW-1185">Reference proteome</keyword>
<reference evidence="2" key="1">
    <citation type="journal article" date="2014" name="Int. J. Syst. Evol. Microbiol.">
        <title>Complete genome sequence of Corynebacterium casei LMG S-19264T (=DSM 44701T), isolated from a smear-ripened cheese.</title>
        <authorList>
            <consortium name="US DOE Joint Genome Institute (JGI-PGF)"/>
            <person name="Walter F."/>
            <person name="Albersmeier A."/>
            <person name="Kalinowski J."/>
            <person name="Ruckert C."/>
        </authorList>
    </citation>
    <scope>NUCLEOTIDE SEQUENCE</scope>
    <source>
        <strain evidence="2">JCM 4386</strain>
    </source>
</reference>
<dbReference type="Pfam" id="PF09995">
    <property type="entry name" value="MPAB_Lcp_cat"/>
    <property type="match status" value="1"/>
</dbReference>
<name>A0A918L930_9ACTN</name>
<organism evidence="2 3">
    <name type="scientific">Streptomyces humidus</name>
    <dbReference type="NCBI Taxonomy" id="52259"/>
    <lineage>
        <taxon>Bacteria</taxon>
        <taxon>Bacillati</taxon>
        <taxon>Actinomycetota</taxon>
        <taxon>Actinomycetes</taxon>
        <taxon>Kitasatosporales</taxon>
        <taxon>Streptomycetaceae</taxon>
        <taxon>Streptomyces</taxon>
    </lineage>
</organism>
<gene>
    <name evidence="2" type="ORF">GCM10010269_69080</name>
</gene>
<protein>
    <recommendedName>
        <fullName evidence="1">ER-bound oxygenase mpaB/mpaB'/Rubber oxygenase catalytic domain-containing protein</fullName>
    </recommendedName>
</protein>
<dbReference type="InterPro" id="IPR046366">
    <property type="entry name" value="MPAB"/>
</dbReference>
<dbReference type="EMBL" id="BMTL01000038">
    <property type="protein sequence ID" value="GGS20359.1"/>
    <property type="molecule type" value="Genomic_DNA"/>
</dbReference>
<dbReference type="Proteomes" id="UP000606194">
    <property type="component" value="Unassembled WGS sequence"/>
</dbReference>
<evidence type="ECO:0000313" key="3">
    <source>
        <dbReference type="Proteomes" id="UP000606194"/>
    </source>
</evidence>
<evidence type="ECO:0000313" key="2">
    <source>
        <dbReference type="EMBL" id="GGS20359.1"/>
    </source>
</evidence>
<comment type="caution">
    <text evidence="2">The sequence shown here is derived from an EMBL/GenBank/DDBJ whole genome shotgun (WGS) entry which is preliminary data.</text>
</comment>